<dbReference type="GO" id="GO:0032991">
    <property type="term" value="C:protein-containing complex"/>
    <property type="evidence" value="ECO:0007669"/>
    <property type="project" value="TreeGrafter"/>
</dbReference>
<comment type="similarity">
    <text evidence="1">Belongs to the class I-like SAM-binding methyltransferase superfamily. EEF2KMT family.</text>
</comment>
<dbReference type="Proteomes" id="UP000014500">
    <property type="component" value="Unassembled WGS sequence"/>
</dbReference>
<dbReference type="InterPro" id="IPR029063">
    <property type="entry name" value="SAM-dependent_MTases_sf"/>
</dbReference>
<dbReference type="InterPro" id="IPR029426">
    <property type="entry name" value="FAM86_N"/>
</dbReference>
<dbReference type="Gene3D" id="3.40.50.150">
    <property type="entry name" value="Vaccinia Virus protein VP39"/>
    <property type="match status" value="1"/>
</dbReference>
<dbReference type="InterPro" id="IPR019410">
    <property type="entry name" value="Methyltransf_16"/>
</dbReference>
<evidence type="ECO:0000313" key="5">
    <source>
        <dbReference type="Proteomes" id="UP000014500"/>
    </source>
</evidence>
<dbReference type="GO" id="GO:0016740">
    <property type="term" value="F:transferase activity"/>
    <property type="evidence" value="ECO:0007669"/>
    <property type="project" value="UniProtKB-KW"/>
</dbReference>
<dbReference type="EMBL" id="JH431114">
    <property type="status" value="NOT_ANNOTATED_CDS"/>
    <property type="molecule type" value="Genomic_DNA"/>
</dbReference>
<feature type="domain" description="FAM86 N-terminal" evidence="3">
    <location>
        <begin position="24"/>
        <end position="88"/>
    </location>
</feature>
<evidence type="ECO:0000256" key="2">
    <source>
        <dbReference type="ARBA" id="ARBA00022679"/>
    </source>
</evidence>
<dbReference type="PANTHER" id="PTHR14614:SF130">
    <property type="entry name" value="PROTEIN-LYSINE N-METHYLTRANSFERASE EEF2KMT"/>
    <property type="match status" value="1"/>
</dbReference>
<sequence>MESVKNFCDEMNISYSTCCDTNLINWHLQNSSEENSNIQIDIINATVKHPLCVKYPPPLKYRKKFIKTLIYKIEETKLEVIEELYEIYLKLINESDDDVSYKTYYSKKYDVGIKLEESNNLISNATTGLTTWEASFYLTDWCLANKNIFYKKKVLELGCGIGFTGIALSLCCKPSLYCFTDAHETVLEQVDRNIDINIRENCKNFELPSVEVIKLDWTDDTWEMKDYDVLLAADIVYDPQIIPYLVRTLDKLLNNIPIAYIAEF</sequence>
<dbReference type="EnsemblMetazoa" id="SMAR002389-RA">
    <property type="protein sequence ID" value="SMAR002389-PA"/>
    <property type="gene ID" value="SMAR002389"/>
</dbReference>
<dbReference type="HOGENOM" id="CLU_038942_0_1_1"/>
<evidence type="ECO:0000313" key="4">
    <source>
        <dbReference type="EnsemblMetazoa" id="SMAR002389-PA"/>
    </source>
</evidence>
<reference evidence="4" key="2">
    <citation type="submission" date="2015-02" db="UniProtKB">
        <authorList>
            <consortium name="EnsemblMetazoa"/>
        </authorList>
    </citation>
    <scope>IDENTIFICATION</scope>
</reference>
<accession>T1IN19</accession>
<dbReference type="PANTHER" id="PTHR14614">
    <property type="entry name" value="HEPATOCELLULAR CARCINOMA-ASSOCIATED ANTIGEN"/>
    <property type="match status" value="1"/>
</dbReference>
<keyword evidence="5" id="KW-1185">Reference proteome</keyword>
<evidence type="ECO:0000256" key="1">
    <source>
        <dbReference type="ARBA" id="ARBA00005511"/>
    </source>
</evidence>
<dbReference type="Pfam" id="PF10294">
    <property type="entry name" value="Methyltransf_16"/>
    <property type="match status" value="1"/>
</dbReference>
<dbReference type="PhylomeDB" id="T1IN19"/>
<dbReference type="OMA" id="CWQASCD"/>
<evidence type="ECO:0000259" key="3">
    <source>
        <dbReference type="Pfam" id="PF14904"/>
    </source>
</evidence>
<dbReference type="AlphaFoldDB" id="T1IN19"/>
<proteinExistence type="inferred from homology"/>
<dbReference type="eggNOG" id="KOG2497">
    <property type="taxonomic scope" value="Eukaryota"/>
</dbReference>
<name>T1IN19_STRMM</name>
<protein>
    <recommendedName>
        <fullName evidence="3">FAM86 N-terminal domain-containing protein</fullName>
    </recommendedName>
</protein>
<keyword evidence="2" id="KW-0808">Transferase</keyword>
<dbReference type="CDD" id="cd02440">
    <property type="entry name" value="AdoMet_MTases"/>
    <property type="match status" value="1"/>
</dbReference>
<reference evidence="5" key="1">
    <citation type="submission" date="2011-05" db="EMBL/GenBank/DDBJ databases">
        <authorList>
            <person name="Richards S.R."/>
            <person name="Qu J."/>
            <person name="Jiang H."/>
            <person name="Jhangiani S.N."/>
            <person name="Agravi P."/>
            <person name="Goodspeed R."/>
            <person name="Gross S."/>
            <person name="Mandapat C."/>
            <person name="Jackson L."/>
            <person name="Mathew T."/>
            <person name="Pu L."/>
            <person name="Thornton R."/>
            <person name="Saada N."/>
            <person name="Wilczek-Boney K.B."/>
            <person name="Lee S."/>
            <person name="Kovar C."/>
            <person name="Wu Y."/>
            <person name="Scherer S.E."/>
            <person name="Worley K.C."/>
            <person name="Muzny D.M."/>
            <person name="Gibbs R."/>
        </authorList>
    </citation>
    <scope>NUCLEOTIDE SEQUENCE</scope>
    <source>
        <strain evidence="5">Brora</strain>
    </source>
</reference>
<dbReference type="SUPFAM" id="SSF53335">
    <property type="entry name" value="S-adenosyl-L-methionine-dependent methyltransferases"/>
    <property type="match status" value="1"/>
</dbReference>
<dbReference type="STRING" id="126957.T1IN19"/>
<dbReference type="Pfam" id="PF14904">
    <property type="entry name" value="FAM86"/>
    <property type="match status" value="1"/>
</dbReference>
<organism evidence="4 5">
    <name type="scientific">Strigamia maritima</name>
    <name type="common">European centipede</name>
    <name type="synonym">Geophilus maritimus</name>
    <dbReference type="NCBI Taxonomy" id="126957"/>
    <lineage>
        <taxon>Eukaryota</taxon>
        <taxon>Metazoa</taxon>
        <taxon>Ecdysozoa</taxon>
        <taxon>Arthropoda</taxon>
        <taxon>Myriapoda</taxon>
        <taxon>Chilopoda</taxon>
        <taxon>Pleurostigmophora</taxon>
        <taxon>Geophilomorpha</taxon>
        <taxon>Linotaeniidae</taxon>
        <taxon>Strigamia</taxon>
    </lineage>
</organism>